<dbReference type="Pfam" id="PF09394">
    <property type="entry name" value="Inhibitor_I42"/>
    <property type="match status" value="1"/>
</dbReference>
<keyword evidence="2" id="KW-0789">Thiol protease inhibitor</keyword>
<dbReference type="STRING" id="1202450.B586_09780"/>
<dbReference type="PROSITE" id="PS51257">
    <property type="entry name" value="PROKAR_LIPOPROTEIN"/>
    <property type="match status" value="1"/>
</dbReference>
<dbReference type="AlphaFoldDB" id="A0A0I9YPU7"/>
<evidence type="ECO:0000313" key="6">
    <source>
        <dbReference type="Proteomes" id="UP000036334"/>
    </source>
</evidence>
<dbReference type="PATRIC" id="fig|29311.18.peg.4021"/>
<dbReference type="Gene3D" id="2.60.40.2020">
    <property type="match status" value="1"/>
</dbReference>
<evidence type="ECO:0000256" key="2">
    <source>
        <dbReference type="ARBA" id="ARBA00022704"/>
    </source>
</evidence>
<accession>A0A0I9YPU7</accession>
<protein>
    <recommendedName>
        <fullName evidence="4">Proteinase inhibitor I42 chagasin domain-containing protein</fullName>
    </recommendedName>
</protein>
<name>A0A0I9YPU7_9MYCO</name>
<dbReference type="GO" id="GO:0004869">
    <property type="term" value="F:cysteine-type endopeptidase inhibitor activity"/>
    <property type="evidence" value="ECO:0007669"/>
    <property type="project" value="UniProtKB-KW"/>
</dbReference>
<evidence type="ECO:0000259" key="4">
    <source>
        <dbReference type="Pfam" id="PF09394"/>
    </source>
</evidence>
<reference evidence="5 6" key="1">
    <citation type="submission" date="2015-05" db="EMBL/GenBank/DDBJ databases">
        <title>Genome sequence of Mycobacterium haemophilum.</title>
        <authorList>
            <person name="Greninger A.L."/>
            <person name="Cunningham G."/>
            <person name="Miller S."/>
        </authorList>
    </citation>
    <scope>NUCLEOTIDE SEQUENCE [LARGE SCALE GENOMIC DNA]</scope>
    <source>
        <strain evidence="6">UC1</strain>
    </source>
</reference>
<feature type="chain" id="PRO_5038958621" description="Proteinase inhibitor I42 chagasin domain-containing protein" evidence="3">
    <location>
        <begin position="20"/>
        <end position="144"/>
    </location>
</feature>
<keyword evidence="3" id="KW-0732">Signal</keyword>
<dbReference type="SUPFAM" id="SSF141066">
    <property type="entry name" value="ICP-like"/>
    <property type="match status" value="1"/>
</dbReference>
<comment type="caution">
    <text evidence="5">The sequence shown here is derived from an EMBL/GenBank/DDBJ whole genome shotgun (WGS) entry which is preliminary data.</text>
</comment>
<sequence>MKTMGLVMVAMLVSSAVLGCTGSTGSPPATKTIDVPMDDVLNQSTISRDMTLAVGDTLKVTLGSNHTTPYRWAADAKIDDATVVKQTGHEFVRSTSGLMGAPGTEVWTFTALKAGTAAIVDNYASVVDSAAAPVCTVTAKVTVH</sequence>
<organism evidence="5 6">
    <name type="scientific">Mycobacterium haemophilum</name>
    <dbReference type="NCBI Taxonomy" id="29311"/>
    <lineage>
        <taxon>Bacteria</taxon>
        <taxon>Bacillati</taxon>
        <taxon>Actinomycetota</taxon>
        <taxon>Actinomycetes</taxon>
        <taxon>Mycobacteriales</taxon>
        <taxon>Mycobacteriaceae</taxon>
        <taxon>Mycobacterium</taxon>
    </lineage>
</organism>
<evidence type="ECO:0000256" key="1">
    <source>
        <dbReference type="ARBA" id="ARBA00022690"/>
    </source>
</evidence>
<dbReference type="EMBL" id="LDPR01000009">
    <property type="protein sequence ID" value="KLO36323.1"/>
    <property type="molecule type" value="Genomic_DNA"/>
</dbReference>
<dbReference type="RefSeq" id="WP_047314626.1">
    <property type="nucleotide sequence ID" value="NZ_LDPQ01000007.1"/>
</dbReference>
<feature type="domain" description="Proteinase inhibitor I42 chagasin" evidence="4">
    <location>
        <begin position="52"/>
        <end position="140"/>
    </location>
</feature>
<gene>
    <name evidence="5" type="ORF">ABH38_12185</name>
</gene>
<dbReference type="OrthoDB" id="4550788at2"/>
<dbReference type="InterPro" id="IPR018990">
    <property type="entry name" value="Prot_inh_I42_chagasin"/>
</dbReference>
<proteinExistence type="predicted"/>
<evidence type="ECO:0000256" key="3">
    <source>
        <dbReference type="SAM" id="SignalP"/>
    </source>
</evidence>
<dbReference type="InterPro" id="IPR036331">
    <property type="entry name" value="Chagasin-like_sf"/>
</dbReference>
<keyword evidence="1" id="KW-0646">Protease inhibitor</keyword>
<evidence type="ECO:0000313" key="5">
    <source>
        <dbReference type="EMBL" id="KLO36323.1"/>
    </source>
</evidence>
<dbReference type="Proteomes" id="UP000036334">
    <property type="component" value="Unassembled WGS sequence"/>
</dbReference>
<keyword evidence="6" id="KW-1185">Reference proteome</keyword>
<feature type="signal peptide" evidence="3">
    <location>
        <begin position="1"/>
        <end position="19"/>
    </location>
</feature>